<sequence length="76" mass="8479">MSKKDKKIEVQVLDAKVEVNGQLVAGYHLVIGKKIAGQLVELDKQFAVIKQGAVDSIYKTFDQGIEHIIEAYNLNH</sequence>
<evidence type="ECO:0000313" key="2">
    <source>
        <dbReference type="Proteomes" id="UP000317430"/>
    </source>
</evidence>
<dbReference type="EMBL" id="VOHL01000006">
    <property type="protein sequence ID" value="TWS96896.1"/>
    <property type="molecule type" value="Genomic_DNA"/>
</dbReference>
<accession>A0A5C5S907</accession>
<dbReference type="OrthoDB" id="2151809at2"/>
<protein>
    <submittedName>
        <fullName evidence="1">DUF2969 domain-containing protein</fullName>
    </submittedName>
</protein>
<dbReference type="Proteomes" id="UP000317430">
    <property type="component" value="Unassembled WGS sequence"/>
</dbReference>
<dbReference type="RefSeq" id="WP_146567801.1">
    <property type="nucleotide sequence ID" value="NZ_VOHL01000006.1"/>
</dbReference>
<comment type="caution">
    <text evidence="1">The sequence shown here is derived from an EMBL/GenBank/DDBJ whole genome shotgun (WGS) entry which is preliminary data.</text>
</comment>
<dbReference type="Pfam" id="PF11184">
    <property type="entry name" value="DUF2969"/>
    <property type="match status" value="1"/>
</dbReference>
<proteinExistence type="predicted"/>
<keyword evidence="2" id="KW-1185">Reference proteome</keyword>
<organism evidence="1 2">
    <name type="scientific">Streptococcus cuniculipharyngis</name>
    <dbReference type="NCBI Taxonomy" id="1562651"/>
    <lineage>
        <taxon>Bacteria</taxon>
        <taxon>Bacillati</taxon>
        <taxon>Bacillota</taxon>
        <taxon>Bacilli</taxon>
        <taxon>Lactobacillales</taxon>
        <taxon>Streptococcaceae</taxon>
        <taxon>Streptococcus</taxon>
    </lineage>
</organism>
<name>A0A5C5S907_9STRE</name>
<reference evidence="1 2" key="1">
    <citation type="submission" date="2019-08" db="EMBL/GenBank/DDBJ databases">
        <authorList>
            <person name="Lei W."/>
        </authorList>
    </citation>
    <scope>NUCLEOTIDE SEQUENCE [LARGE SCALE GENOMIC DNA]</scope>
    <source>
        <strain evidence="1 2">CCUG 66496</strain>
    </source>
</reference>
<dbReference type="InterPro" id="IPR021351">
    <property type="entry name" value="DUF2969"/>
</dbReference>
<dbReference type="AlphaFoldDB" id="A0A5C5S907"/>
<gene>
    <name evidence="1" type="ORF">FRX57_06365</name>
</gene>
<evidence type="ECO:0000313" key="1">
    <source>
        <dbReference type="EMBL" id="TWS96896.1"/>
    </source>
</evidence>